<protein>
    <submittedName>
        <fullName evidence="2">Uncharacterized protein</fullName>
    </submittedName>
</protein>
<dbReference type="Proteomes" id="UP000449547">
    <property type="component" value="Unassembled WGS sequence"/>
</dbReference>
<evidence type="ECO:0000256" key="1">
    <source>
        <dbReference type="SAM" id="Coils"/>
    </source>
</evidence>
<evidence type="ECO:0000313" key="2">
    <source>
        <dbReference type="EMBL" id="KAA8907008.1"/>
    </source>
</evidence>
<dbReference type="OrthoDB" id="3996692at2759"/>
<dbReference type="RefSeq" id="XP_034014359.1">
    <property type="nucleotide sequence ID" value="XM_034158968.1"/>
</dbReference>
<proteinExistence type="predicted"/>
<dbReference type="OMA" id="HNLACLV"/>
<gene>
    <name evidence="2" type="ORF">DIURU_000692</name>
</gene>
<evidence type="ECO:0000313" key="3">
    <source>
        <dbReference type="Proteomes" id="UP000449547"/>
    </source>
</evidence>
<dbReference type="GeneID" id="54779345"/>
<keyword evidence="1" id="KW-0175">Coiled coil</keyword>
<accession>A0A642UWI1</accession>
<feature type="coiled-coil region" evidence="1">
    <location>
        <begin position="504"/>
        <end position="531"/>
    </location>
</feature>
<feature type="coiled-coil region" evidence="1">
    <location>
        <begin position="185"/>
        <end position="219"/>
    </location>
</feature>
<dbReference type="EMBL" id="SWFT01000027">
    <property type="protein sequence ID" value="KAA8907008.1"/>
    <property type="molecule type" value="Genomic_DNA"/>
</dbReference>
<feature type="coiled-coil region" evidence="1">
    <location>
        <begin position="364"/>
        <end position="423"/>
    </location>
</feature>
<reference evidence="2 3" key="1">
    <citation type="submission" date="2019-07" db="EMBL/GenBank/DDBJ databases">
        <title>Genome assembly of two rare yeast pathogens: Diutina rugosa and Trichomonascus ciferrii.</title>
        <authorList>
            <person name="Mixao V."/>
            <person name="Saus E."/>
            <person name="Hansen A."/>
            <person name="Lass-Flor C."/>
            <person name="Gabaldon T."/>
        </authorList>
    </citation>
    <scope>NUCLEOTIDE SEQUENCE [LARGE SCALE GENOMIC DNA]</scope>
    <source>
        <strain evidence="2 3">CBS 613</strain>
    </source>
</reference>
<dbReference type="VEuPathDB" id="FungiDB:DIURU_000692"/>
<comment type="caution">
    <text evidence="2">The sequence shown here is derived from an EMBL/GenBank/DDBJ whole genome shotgun (WGS) entry which is preliminary data.</text>
</comment>
<keyword evidence="3" id="KW-1185">Reference proteome</keyword>
<dbReference type="AlphaFoldDB" id="A0A642UWI1"/>
<name>A0A642UWI1_DIURU</name>
<organism evidence="2 3">
    <name type="scientific">Diutina rugosa</name>
    <name type="common">Yeast</name>
    <name type="synonym">Candida rugosa</name>
    <dbReference type="NCBI Taxonomy" id="5481"/>
    <lineage>
        <taxon>Eukaryota</taxon>
        <taxon>Fungi</taxon>
        <taxon>Dikarya</taxon>
        <taxon>Ascomycota</taxon>
        <taxon>Saccharomycotina</taxon>
        <taxon>Pichiomycetes</taxon>
        <taxon>Debaryomycetaceae</taxon>
        <taxon>Diutina</taxon>
    </lineage>
</organism>
<sequence>MIDPEVLARSSPFSLSNHDSNFSYSLDNTTPDLVKLQLQEQYRSKLQELKQFDHNDLHLLNTQFVDSSFNNYLQSQLDSGDVSLRVPSLTSSSSEDDENFDLEEFVDRTSSKPNYMNLKVLIENSIFDTSKITKDAILSLAALRQLKNHLQEKREMQSYLLNKMTVSHQFIATIVDQELDDPQLLLRILKSYSELQNQLREATREVELAQQKLNNHNLACLVLGYVEDVRLSSGASQAKDEFLHRSQSVPSRNHPESRTVISQSFDSLFSHIVHVAAQRNVSLPSPPSPVAESLESKVKWTQECIDAILATDSNTNSNTNTTREIATASPQKQMSTKSVEELNTALNDLRFSHQYLLKKYELSQDSTKKLVQDYRRKIAFLEAELASSQDVADISYHDNFDSIEQKEKEISRLSKEINMMKIDRVGLSSLSLNSPSGLQTSPFSSTANIAISPVRAQTSPDTTEEDQDEHSSFVSGISVAPRVQGSTSTGILRKEFKKIVTDIQEQYEVKLGEERIRRRKLQEELEKLRKQG</sequence>